<dbReference type="PROSITE" id="PS50176">
    <property type="entry name" value="ARM_REPEAT"/>
    <property type="match status" value="1"/>
</dbReference>
<dbReference type="InterPro" id="IPR011989">
    <property type="entry name" value="ARM-like"/>
</dbReference>
<dbReference type="GO" id="GO:0046961">
    <property type="term" value="F:proton-transporting ATPase activity, rotational mechanism"/>
    <property type="evidence" value="ECO:0007669"/>
    <property type="project" value="UniProtKB-UniRule"/>
</dbReference>
<keyword evidence="2 5" id="KW-0813">Transport</keyword>
<dbReference type="InterPro" id="IPR038497">
    <property type="entry name" value="ATPase_V1-cplx_hsu_C_sf"/>
</dbReference>
<dbReference type="InterPro" id="IPR016024">
    <property type="entry name" value="ARM-type_fold"/>
</dbReference>
<evidence type="ECO:0000256" key="2">
    <source>
        <dbReference type="ARBA" id="ARBA00022448"/>
    </source>
</evidence>
<evidence type="ECO:0000313" key="9">
    <source>
        <dbReference type="Proteomes" id="UP001162131"/>
    </source>
</evidence>
<comment type="function">
    <text evidence="5">Subunit of the V1 complex of vacuolar(H+)-ATPase (V-ATPase), a multisubunit enzyme composed of a peripheral complex (V1) that hydrolyzes ATP and a membrane integral complex (V0) that translocates protons. V-ATPase is responsible for acidifying and maintaining the pH of intracellular compartments.</text>
</comment>
<organism evidence="8 9">
    <name type="scientific">Blepharisma stoltei</name>
    <dbReference type="NCBI Taxonomy" id="1481888"/>
    <lineage>
        <taxon>Eukaryota</taxon>
        <taxon>Sar</taxon>
        <taxon>Alveolata</taxon>
        <taxon>Ciliophora</taxon>
        <taxon>Postciliodesmatophora</taxon>
        <taxon>Heterotrichea</taxon>
        <taxon>Heterotrichida</taxon>
        <taxon>Blepharismidae</taxon>
        <taxon>Blepharisma</taxon>
    </lineage>
</organism>
<comment type="subunit">
    <text evidence="5">V-ATPase is a heteromultimeric enzyme made up of two complexes: the ATP-hydrolytic V1 complex and the proton translocation V0 complex.</text>
</comment>
<feature type="repeat" description="ARM" evidence="6">
    <location>
        <begin position="258"/>
        <end position="287"/>
    </location>
</feature>
<evidence type="ECO:0000313" key="8">
    <source>
        <dbReference type="EMBL" id="CAG9329016.1"/>
    </source>
</evidence>
<dbReference type="GO" id="GO:0000221">
    <property type="term" value="C:vacuolar proton-transporting V-type ATPase, V1 domain"/>
    <property type="evidence" value="ECO:0007669"/>
    <property type="project" value="UniProtKB-UniRule"/>
</dbReference>
<evidence type="ECO:0000256" key="5">
    <source>
        <dbReference type="PIRNR" id="PIRNR032184"/>
    </source>
</evidence>
<evidence type="ECO:0000256" key="3">
    <source>
        <dbReference type="ARBA" id="ARBA00022781"/>
    </source>
</evidence>
<dbReference type="Gene3D" id="1.25.10.10">
    <property type="entry name" value="Leucine-rich Repeat Variant"/>
    <property type="match status" value="1"/>
</dbReference>
<dbReference type="EMBL" id="CAJZBQ010000047">
    <property type="protein sequence ID" value="CAG9329016.1"/>
    <property type="molecule type" value="Genomic_DNA"/>
</dbReference>
<dbReference type="Gene3D" id="1.25.40.150">
    <property type="entry name" value="V-type ATPase, subunit H, C-terminal domain"/>
    <property type="match status" value="1"/>
</dbReference>
<evidence type="ECO:0000256" key="4">
    <source>
        <dbReference type="ARBA" id="ARBA00023065"/>
    </source>
</evidence>
<gene>
    <name evidence="8" type="ORF">BSTOLATCC_MIC47852</name>
</gene>
<protein>
    <recommendedName>
        <fullName evidence="5">V-type proton ATPase subunit H</fullName>
    </recommendedName>
</protein>
<dbReference type="PANTHER" id="PTHR10698">
    <property type="entry name" value="V-TYPE PROTON ATPASE SUBUNIT H"/>
    <property type="match status" value="1"/>
</dbReference>
<evidence type="ECO:0000256" key="6">
    <source>
        <dbReference type="PROSITE-ProRule" id="PRU00259"/>
    </source>
</evidence>
<dbReference type="Pfam" id="PF11698">
    <property type="entry name" value="V-ATPase_H_C"/>
    <property type="match status" value="1"/>
</dbReference>
<feature type="domain" description="ATPase V1 complex subunit H C-terminal" evidence="7">
    <location>
        <begin position="336"/>
        <end position="449"/>
    </location>
</feature>
<proteinExistence type="inferred from homology"/>
<dbReference type="PANTHER" id="PTHR10698:SF0">
    <property type="entry name" value="V-TYPE PROTON ATPASE SUBUNIT H"/>
    <property type="match status" value="1"/>
</dbReference>
<comment type="caution">
    <text evidence="8">The sequence shown here is derived from an EMBL/GenBank/DDBJ whole genome shotgun (WGS) entry which is preliminary data.</text>
</comment>
<evidence type="ECO:0000259" key="7">
    <source>
        <dbReference type="Pfam" id="PF11698"/>
    </source>
</evidence>
<comment type="similarity">
    <text evidence="1 5">Belongs to the V-ATPase H subunit family.</text>
</comment>
<keyword evidence="3 5" id="KW-0375">Hydrogen ion transport</keyword>
<dbReference type="Proteomes" id="UP001162131">
    <property type="component" value="Unassembled WGS sequence"/>
</dbReference>
<dbReference type="InterPro" id="IPR011987">
    <property type="entry name" value="ATPase_V1-cplx_hsu_C"/>
</dbReference>
<keyword evidence="4 5" id="KW-0406">Ion transport</keyword>
<accession>A0AAU9K763</accession>
<dbReference type="InterPro" id="IPR004908">
    <property type="entry name" value="ATPase_V1-cplx_hsu"/>
</dbReference>
<sequence>MAVSRDRLMAYSIVFYVHPEAYSSVSIYMKPNVNQIEAAGSIGRGQSDIYTSFMISNLEEQRKRIAEDPIPIYRTLFSLLDSTSDDDVFAQSLLATIDGAIQDDSRQIASLVQLATGRETFNVMALLVRSANTFKNIPLIVGAASHILASILSEIILRNRENPGDYINQATRLVDSLINQAMENSLPLEEATYCFLPLFKIDAIRREFLRTGGLRTVLVPLLEQKSGIFQPIYAAICCLWMLSFDEDSYEFFIRSDYNLIGKIIKELRRTDKEKVIRVALGTLKNLSAGEGTIEIMIENKLVEIIDNLSKRILKDQDVTDLVKDIGDVLASSVKLFSSFEKWLKEVERGDLVPGVTHTEAFWKENAKHLENDSFGPVKKLVQLLNSESVQTVVLALGDIGEFARFHPYGKTVAGKLGAKIRAMELLQNPNKEVNGAALLCIQKIMIQNWQSIS</sequence>
<name>A0AAU9K763_9CILI</name>
<dbReference type="Pfam" id="PF03224">
    <property type="entry name" value="V-ATPase_H_N"/>
    <property type="match status" value="1"/>
</dbReference>
<evidence type="ECO:0000256" key="1">
    <source>
        <dbReference type="ARBA" id="ARBA00008613"/>
    </source>
</evidence>
<dbReference type="AlphaFoldDB" id="A0AAU9K763"/>
<keyword evidence="9" id="KW-1185">Reference proteome</keyword>
<dbReference type="PIRSF" id="PIRSF032184">
    <property type="entry name" value="ATPase_V1_H"/>
    <property type="match status" value="1"/>
</dbReference>
<reference evidence="8" key="1">
    <citation type="submission" date="2021-09" db="EMBL/GenBank/DDBJ databases">
        <authorList>
            <consortium name="AG Swart"/>
            <person name="Singh M."/>
            <person name="Singh A."/>
            <person name="Seah K."/>
            <person name="Emmerich C."/>
        </authorList>
    </citation>
    <scope>NUCLEOTIDE SEQUENCE</scope>
    <source>
        <strain evidence="8">ATCC30299</strain>
    </source>
</reference>
<dbReference type="InterPro" id="IPR000225">
    <property type="entry name" value="Armadillo"/>
</dbReference>
<dbReference type="SUPFAM" id="SSF48371">
    <property type="entry name" value="ARM repeat"/>
    <property type="match status" value="1"/>
</dbReference>